<evidence type="ECO:0000256" key="1">
    <source>
        <dbReference type="SAM" id="MobiDB-lite"/>
    </source>
</evidence>
<gene>
    <name evidence="2" type="ORF">PCOR1329_LOCUS53078</name>
</gene>
<name>A0ABN9UZJ4_9DINO</name>
<accession>A0ABN9UZJ4</accession>
<evidence type="ECO:0000313" key="2">
    <source>
        <dbReference type="EMBL" id="CAK0865601.1"/>
    </source>
</evidence>
<dbReference type="Proteomes" id="UP001189429">
    <property type="component" value="Unassembled WGS sequence"/>
</dbReference>
<protein>
    <submittedName>
        <fullName evidence="2">Uncharacterized protein</fullName>
    </submittedName>
</protein>
<feature type="region of interest" description="Disordered" evidence="1">
    <location>
        <begin position="206"/>
        <end position="244"/>
    </location>
</feature>
<reference evidence="2" key="1">
    <citation type="submission" date="2023-10" db="EMBL/GenBank/DDBJ databases">
        <authorList>
            <person name="Chen Y."/>
            <person name="Shah S."/>
            <person name="Dougan E. K."/>
            <person name="Thang M."/>
            <person name="Chan C."/>
        </authorList>
    </citation>
    <scope>NUCLEOTIDE SEQUENCE [LARGE SCALE GENOMIC DNA]</scope>
</reference>
<organism evidence="2 3">
    <name type="scientific">Prorocentrum cordatum</name>
    <dbReference type="NCBI Taxonomy" id="2364126"/>
    <lineage>
        <taxon>Eukaryota</taxon>
        <taxon>Sar</taxon>
        <taxon>Alveolata</taxon>
        <taxon>Dinophyceae</taxon>
        <taxon>Prorocentrales</taxon>
        <taxon>Prorocentraceae</taxon>
        <taxon>Prorocentrum</taxon>
    </lineage>
</organism>
<comment type="caution">
    <text evidence="2">The sequence shown here is derived from an EMBL/GenBank/DDBJ whole genome shotgun (WGS) entry which is preliminary data.</text>
</comment>
<keyword evidence="3" id="KW-1185">Reference proteome</keyword>
<feature type="non-terminal residue" evidence="2">
    <location>
        <position position="398"/>
    </location>
</feature>
<sequence length="398" mass="41755">MVATTLGEAVRASCHLPDAFLSTVKSWMESRQQSLAASAARRAPPAPQASISTFESLRRRLEEAIRNKDTQLVPLILKQAASLAAADGGAAGAFTPRTASASTPAAPGGAATPLVAQQWQGAATPMVPHAMGAATPMVPHALGAATPMVPYALGAATPIVTQAKQLDETPRLAGAATPLIAGQGPVKTGDATPLVGQPPMWHTPLQATALRSGGPPPPAAHAGRPAPAEDRLQPRRASRRRLPRTFEPAFEPATATARLKPKKTELQGAWTPGASRGAPALSRSTPGAEQVADALRTTEGDFASFKKLCTLFEPPALKEHLRRIAEGDPDLFTVVGDRVSLRDPSRGPALRGFVKCLIQTPMMRKVIRPDEVHEILNDAVDCAMDAVPLEVAKVLMKV</sequence>
<feature type="compositionally biased region" description="Basic residues" evidence="1">
    <location>
        <begin position="234"/>
        <end position="243"/>
    </location>
</feature>
<dbReference type="EMBL" id="CAUYUJ010016467">
    <property type="protein sequence ID" value="CAK0865601.1"/>
    <property type="molecule type" value="Genomic_DNA"/>
</dbReference>
<evidence type="ECO:0000313" key="3">
    <source>
        <dbReference type="Proteomes" id="UP001189429"/>
    </source>
</evidence>
<proteinExistence type="predicted"/>